<evidence type="ECO:0000313" key="2">
    <source>
        <dbReference type="Proteomes" id="UP000298127"/>
    </source>
</evidence>
<sequence length="496" mass="54603">MSDNLYAGSSNQTFAESEVETLKHTHEDASGFLDYVGRFAGVNFHAQDGNVKQWRFDADFDDWQDALGMDSVRAYYHSSHGAMNADGVFNSPMGAVWSGRNRATSDRMRLADQDLRYLFLSTCDSVRIDGGDDPFRTWSAANVGMRMIFGYGSISYDWGGYGGGFFDRWNSGSSFSQAWQDNSLGHRTDQVVSSVACGATAAEAQNRLWNERLFSGSRVADDWYWWRWAGSPAAKSESKLSPDELPARLHLSLARRGGDLDRVSDLAGRFGVEAVTATVGDPGRSSRLVFLQRRESPRLVLLADGSVSITVSPLDRAAEVAPDDVLRAAADEAARQFDPDGVHDLVFDQFTSTSHAGVSRSGDVVDAEVSDVTAHYRQRIDGTPVASGGDGHVAITLDRSGRLHRILDRTVDVQERWEAEPASDQGEGEMNAREALDRAQHQLHDPCDRGDVDFDPETDEVGYRLRGEEGYLVAVRSVTVTDGEFSKRHLVEVPLS</sequence>
<dbReference type="InterPro" id="IPR045926">
    <property type="entry name" value="DUF6345"/>
</dbReference>
<name>A0A4Y9R6F4_9MICO</name>
<dbReference type="EMBL" id="SPQZ01000001">
    <property type="protein sequence ID" value="TFV99877.1"/>
    <property type="molecule type" value="Genomic_DNA"/>
</dbReference>
<dbReference type="Pfam" id="PF19872">
    <property type="entry name" value="DUF6345"/>
    <property type="match status" value="1"/>
</dbReference>
<dbReference type="RefSeq" id="WP_135118773.1">
    <property type="nucleotide sequence ID" value="NZ_SPQZ01000001.1"/>
</dbReference>
<accession>A0A4Y9R6F4</accession>
<keyword evidence="2" id="KW-1185">Reference proteome</keyword>
<dbReference type="AlphaFoldDB" id="A0A4Y9R6F4"/>
<proteinExistence type="predicted"/>
<organism evidence="1 2">
    <name type="scientific">Orlajensenia leifsoniae</name>
    <dbReference type="NCBI Taxonomy" id="2561933"/>
    <lineage>
        <taxon>Bacteria</taxon>
        <taxon>Bacillati</taxon>
        <taxon>Actinomycetota</taxon>
        <taxon>Actinomycetes</taxon>
        <taxon>Micrococcales</taxon>
        <taxon>Microbacteriaceae</taxon>
        <taxon>Orlajensenia</taxon>
    </lineage>
</organism>
<reference evidence="1 2" key="1">
    <citation type="journal article" date="2018" name="J. Microbiol.">
        <title>Leifsonia flava sp. nov., a novel actinobacterium isolated from the rhizosphere of Aquilegia viridiflora.</title>
        <authorList>
            <person name="Cai Y."/>
            <person name="Tao W.Z."/>
            <person name="Ma Y.J."/>
            <person name="Cheng J."/>
            <person name="Zhang M.Y."/>
            <person name="Zhang Y.X."/>
        </authorList>
    </citation>
    <scope>NUCLEOTIDE SEQUENCE [LARGE SCALE GENOMIC DNA]</scope>
    <source>
        <strain evidence="1 2">SYP-B2174</strain>
    </source>
</reference>
<comment type="caution">
    <text evidence="1">The sequence shown here is derived from an EMBL/GenBank/DDBJ whole genome shotgun (WGS) entry which is preliminary data.</text>
</comment>
<evidence type="ECO:0000313" key="1">
    <source>
        <dbReference type="EMBL" id="TFV99877.1"/>
    </source>
</evidence>
<protein>
    <submittedName>
        <fullName evidence="1">Uncharacterized protein</fullName>
    </submittedName>
</protein>
<dbReference type="Proteomes" id="UP000298127">
    <property type="component" value="Unassembled WGS sequence"/>
</dbReference>
<gene>
    <name evidence="1" type="ORF">E4M00_01335</name>
</gene>